<dbReference type="AlphaFoldDB" id="A0A2A3YF27"/>
<evidence type="ECO:0000259" key="1">
    <source>
        <dbReference type="PROSITE" id="PS50943"/>
    </source>
</evidence>
<evidence type="ECO:0000313" key="2">
    <source>
        <dbReference type="EMBL" id="PCC38372.1"/>
    </source>
</evidence>
<protein>
    <submittedName>
        <fullName evidence="2">Transcriptional regulator</fullName>
    </submittedName>
</protein>
<dbReference type="CDD" id="cd00093">
    <property type="entry name" value="HTH_XRE"/>
    <property type="match status" value="1"/>
</dbReference>
<dbReference type="OrthoDB" id="4790304at2"/>
<accession>A0A2A3YF27</accession>
<dbReference type="Pfam" id="PF17765">
    <property type="entry name" value="MLTR_LBD"/>
    <property type="match status" value="1"/>
</dbReference>
<dbReference type="PANTHER" id="PTHR35010">
    <property type="entry name" value="BLL4672 PROTEIN-RELATED"/>
    <property type="match status" value="1"/>
</dbReference>
<gene>
    <name evidence="2" type="ORF">CIK66_14335</name>
</gene>
<name>A0A2A3YF27_9MICO</name>
<dbReference type="PROSITE" id="PS50943">
    <property type="entry name" value="HTH_CROC1"/>
    <property type="match status" value="1"/>
</dbReference>
<dbReference type="Gene3D" id="3.30.450.180">
    <property type="match status" value="1"/>
</dbReference>
<dbReference type="Pfam" id="PF13560">
    <property type="entry name" value="HTH_31"/>
    <property type="match status" value="1"/>
</dbReference>
<keyword evidence="3" id="KW-1185">Reference proteome</keyword>
<dbReference type="PANTHER" id="PTHR35010:SF2">
    <property type="entry name" value="BLL4672 PROTEIN"/>
    <property type="match status" value="1"/>
</dbReference>
<reference evidence="2 3" key="1">
    <citation type="journal article" date="2017" name="Elife">
        <title>Extensive horizontal gene transfer in cheese-associated bacteria.</title>
        <authorList>
            <person name="Bonham K.S."/>
            <person name="Wolfe B.E."/>
            <person name="Dutton R.J."/>
        </authorList>
    </citation>
    <scope>NUCLEOTIDE SEQUENCE [LARGE SCALE GENOMIC DNA]</scope>
    <source>
        <strain evidence="2 3">341_9</strain>
    </source>
</reference>
<organism evidence="2 3">
    <name type="scientific">Brachybacterium alimentarium</name>
    <dbReference type="NCBI Taxonomy" id="47845"/>
    <lineage>
        <taxon>Bacteria</taxon>
        <taxon>Bacillati</taxon>
        <taxon>Actinomycetota</taxon>
        <taxon>Actinomycetes</taxon>
        <taxon>Micrococcales</taxon>
        <taxon>Dermabacteraceae</taxon>
        <taxon>Brachybacterium</taxon>
    </lineage>
</organism>
<dbReference type="InterPro" id="IPR001387">
    <property type="entry name" value="Cro/C1-type_HTH"/>
</dbReference>
<comment type="caution">
    <text evidence="2">The sequence shown here is derived from an EMBL/GenBank/DDBJ whole genome shotgun (WGS) entry which is preliminary data.</text>
</comment>
<dbReference type="InterPro" id="IPR041413">
    <property type="entry name" value="MLTR_LBD"/>
</dbReference>
<proteinExistence type="predicted"/>
<dbReference type="Proteomes" id="UP000218598">
    <property type="component" value="Unassembled WGS sequence"/>
</dbReference>
<dbReference type="EMBL" id="NRGR01000024">
    <property type="protein sequence ID" value="PCC38372.1"/>
    <property type="molecule type" value="Genomic_DNA"/>
</dbReference>
<dbReference type="Gene3D" id="1.10.260.40">
    <property type="entry name" value="lambda repressor-like DNA-binding domains"/>
    <property type="match status" value="1"/>
</dbReference>
<dbReference type="InterPro" id="IPR010982">
    <property type="entry name" value="Lambda_DNA-bd_dom_sf"/>
</dbReference>
<dbReference type="SMART" id="SM00530">
    <property type="entry name" value="HTH_XRE"/>
    <property type="match status" value="1"/>
</dbReference>
<sequence>MDRRGLADFLRRRREQLRPVDAGLPAGPRRRTPGLRREEVAMLAGVSVDHYTRLEQARGSAPSASVVAAIAQALHCDREQRDHLLRLSGHAPPPRRAGHHVRPGLIALGNRLTDLPVVVLTDLGEVLWTNPLGQALVGGLLGTSSQARNILWRWFTEPSARPMPSEHWERISAAHVSDLRAASARRGGDAEVSALVHALQERSAEFSRLWALHDVTQRQSDLKVFLHPEVGAIELRCEVLLTPDEDVSMHAFFPLEGTDAAEKLELLGVIGTQVLQDPEAQRVRRPWRAT</sequence>
<feature type="domain" description="HTH cro/C1-type" evidence="1">
    <location>
        <begin position="34"/>
        <end position="81"/>
    </location>
</feature>
<dbReference type="SUPFAM" id="SSF47413">
    <property type="entry name" value="lambda repressor-like DNA-binding domains"/>
    <property type="match status" value="1"/>
</dbReference>
<evidence type="ECO:0000313" key="3">
    <source>
        <dbReference type="Proteomes" id="UP000218598"/>
    </source>
</evidence>
<dbReference type="GO" id="GO:0003677">
    <property type="term" value="F:DNA binding"/>
    <property type="evidence" value="ECO:0007669"/>
    <property type="project" value="InterPro"/>
</dbReference>